<proteinExistence type="predicted"/>
<dbReference type="RefSeq" id="WP_345403424.1">
    <property type="nucleotide sequence ID" value="NZ_BAABLA010000114.1"/>
</dbReference>
<evidence type="ECO:0000313" key="2">
    <source>
        <dbReference type="EMBL" id="MFC6867383.1"/>
    </source>
</evidence>
<organism evidence="2 3">
    <name type="scientific">Haloechinothrix salitolerans</name>
    <dbReference type="NCBI Taxonomy" id="926830"/>
    <lineage>
        <taxon>Bacteria</taxon>
        <taxon>Bacillati</taxon>
        <taxon>Actinomycetota</taxon>
        <taxon>Actinomycetes</taxon>
        <taxon>Pseudonocardiales</taxon>
        <taxon>Pseudonocardiaceae</taxon>
        <taxon>Haloechinothrix</taxon>
    </lineage>
</organism>
<evidence type="ECO:0000313" key="3">
    <source>
        <dbReference type="Proteomes" id="UP001596337"/>
    </source>
</evidence>
<accession>A0ABW2BXT4</accession>
<keyword evidence="3" id="KW-1185">Reference proteome</keyword>
<dbReference type="InterPro" id="IPR006119">
    <property type="entry name" value="Resolv_N"/>
</dbReference>
<dbReference type="Proteomes" id="UP001596337">
    <property type="component" value="Unassembled WGS sequence"/>
</dbReference>
<comment type="caution">
    <text evidence="2">The sequence shown here is derived from an EMBL/GenBank/DDBJ whole genome shotgun (WGS) entry which is preliminary data.</text>
</comment>
<feature type="domain" description="Resolvase/invertase-type recombinase catalytic" evidence="1">
    <location>
        <begin position="19"/>
        <end position="120"/>
    </location>
</feature>
<dbReference type="InterPro" id="IPR036162">
    <property type="entry name" value="Resolvase-like_N_sf"/>
</dbReference>
<dbReference type="SUPFAM" id="SSF53041">
    <property type="entry name" value="Resolvase-like"/>
    <property type="match status" value="1"/>
</dbReference>
<reference evidence="3" key="1">
    <citation type="journal article" date="2019" name="Int. J. Syst. Evol. Microbiol.">
        <title>The Global Catalogue of Microorganisms (GCM) 10K type strain sequencing project: providing services to taxonomists for standard genome sequencing and annotation.</title>
        <authorList>
            <consortium name="The Broad Institute Genomics Platform"/>
            <consortium name="The Broad Institute Genome Sequencing Center for Infectious Disease"/>
            <person name="Wu L."/>
            <person name="Ma J."/>
        </authorList>
    </citation>
    <scope>NUCLEOTIDE SEQUENCE [LARGE SCALE GENOMIC DNA]</scope>
    <source>
        <strain evidence="3">KCTC 32255</strain>
    </source>
</reference>
<gene>
    <name evidence="2" type="ORF">ACFQGD_09495</name>
</gene>
<dbReference type="Gene3D" id="3.40.50.1390">
    <property type="entry name" value="Resolvase, N-terminal catalytic domain"/>
    <property type="match status" value="1"/>
</dbReference>
<name>A0ABW2BXT4_9PSEU</name>
<evidence type="ECO:0000259" key="1">
    <source>
        <dbReference type="Pfam" id="PF00239"/>
    </source>
</evidence>
<sequence>MTAEPDTRSAQLADASPVVYGYVRTTDHSPSLAAAHEADLVAWCEHDGWQLGAVFRDLGVAPDALIRPGFTAALAALHLPDNGTLLVLDRSHLSTVNTVATRLRSELHRTGATLFIKNEAAPAACRRTAADSADDDRDDSAWAS</sequence>
<dbReference type="EMBL" id="JBHSXX010000001">
    <property type="protein sequence ID" value="MFC6867383.1"/>
    <property type="molecule type" value="Genomic_DNA"/>
</dbReference>
<protein>
    <submittedName>
        <fullName evidence="2">Recombinase family protein</fullName>
    </submittedName>
</protein>
<dbReference type="Pfam" id="PF00239">
    <property type="entry name" value="Resolvase"/>
    <property type="match status" value="1"/>
</dbReference>